<keyword evidence="1" id="KW-1133">Transmembrane helix</keyword>
<evidence type="ECO:0000313" key="3">
    <source>
        <dbReference type="Proteomes" id="UP000519439"/>
    </source>
</evidence>
<dbReference type="InterPro" id="IPR025333">
    <property type="entry name" value="DUF4239"/>
</dbReference>
<evidence type="ECO:0000256" key="1">
    <source>
        <dbReference type="SAM" id="Phobius"/>
    </source>
</evidence>
<keyword evidence="3" id="KW-1185">Reference proteome</keyword>
<dbReference type="Proteomes" id="UP000519439">
    <property type="component" value="Unassembled WGS sequence"/>
</dbReference>
<reference evidence="2 3" key="1">
    <citation type="submission" date="2020-08" db="EMBL/GenBank/DDBJ databases">
        <title>Genomic Encyclopedia of Type Strains, Phase IV (KMG-IV): sequencing the most valuable type-strain genomes for metagenomic binning, comparative biology and taxonomic classification.</title>
        <authorList>
            <person name="Goeker M."/>
        </authorList>
    </citation>
    <scope>NUCLEOTIDE SEQUENCE [LARGE SCALE GENOMIC DNA]</scope>
    <source>
        <strain evidence="2 3">DSM 15743</strain>
    </source>
</reference>
<keyword evidence="1" id="KW-0472">Membrane</keyword>
<name>A0A7W6N8I9_9HYPH</name>
<proteinExistence type="predicted"/>
<keyword evidence="1" id="KW-0812">Transmembrane</keyword>
<gene>
    <name evidence="2" type="ORF">GGR34_002353</name>
</gene>
<dbReference type="RefSeq" id="WP_027316289.1">
    <property type="nucleotide sequence ID" value="NZ_JACIDC010000007.1"/>
</dbReference>
<sequence>MIFDTWLDMPTWGIFGSLALLFALSAFSIHWLSFGKPNRARAAGFVGVVPPFSGTIAVLFALLTGFLANEVWDRNRQADRAIFAERDALLSLHAISLATVSDMEDIRAAVQDYAETLINDEWPRMMEQQSSPKTGEALRTLLTKVSNPQIGVEAGTAAQSALLNIVLKLRAARYDRLALSGDQTDRTKWSAVVILALISQLAIGIVHLEKPQAQRASLAIFSVAVVITLGLVAMRERPFDGPVRFSPAPIQEALQIIRSG</sequence>
<protein>
    <recommendedName>
        <fullName evidence="4">DUF4239 domain-containing protein</fullName>
    </recommendedName>
</protein>
<accession>A0A7W6N8I9</accession>
<feature type="transmembrane region" description="Helical" evidence="1">
    <location>
        <begin position="52"/>
        <end position="72"/>
    </location>
</feature>
<dbReference type="AlphaFoldDB" id="A0A7W6N8I9"/>
<feature type="transmembrane region" description="Helical" evidence="1">
    <location>
        <begin position="214"/>
        <end position="234"/>
    </location>
</feature>
<dbReference type="EMBL" id="JACIDC010000007">
    <property type="protein sequence ID" value="MBB4040696.1"/>
    <property type="molecule type" value="Genomic_DNA"/>
</dbReference>
<evidence type="ECO:0008006" key="4">
    <source>
        <dbReference type="Google" id="ProtNLM"/>
    </source>
</evidence>
<organism evidence="2 3">
    <name type="scientific">Microvirga flocculans</name>
    <dbReference type="NCBI Taxonomy" id="217168"/>
    <lineage>
        <taxon>Bacteria</taxon>
        <taxon>Pseudomonadati</taxon>
        <taxon>Pseudomonadota</taxon>
        <taxon>Alphaproteobacteria</taxon>
        <taxon>Hyphomicrobiales</taxon>
        <taxon>Methylobacteriaceae</taxon>
        <taxon>Microvirga</taxon>
    </lineage>
</organism>
<feature type="transmembrane region" description="Helical" evidence="1">
    <location>
        <begin position="189"/>
        <end position="208"/>
    </location>
</feature>
<feature type="transmembrane region" description="Helical" evidence="1">
    <location>
        <begin position="12"/>
        <end position="32"/>
    </location>
</feature>
<comment type="caution">
    <text evidence="2">The sequence shown here is derived from an EMBL/GenBank/DDBJ whole genome shotgun (WGS) entry which is preliminary data.</text>
</comment>
<evidence type="ECO:0000313" key="2">
    <source>
        <dbReference type="EMBL" id="MBB4040696.1"/>
    </source>
</evidence>
<dbReference type="Pfam" id="PF14023">
    <property type="entry name" value="Bestrophin-like"/>
    <property type="match status" value="1"/>
</dbReference>